<proteinExistence type="predicted"/>
<organism evidence="1 2">
    <name type="scientific">Bacillus phage vB_BcoS-136</name>
    <dbReference type="NCBI Taxonomy" id="2419619"/>
    <lineage>
        <taxon>Viruses</taxon>
        <taxon>Duplodnaviria</taxon>
        <taxon>Heunggongvirae</taxon>
        <taxon>Uroviricota</taxon>
        <taxon>Caudoviricetes</taxon>
        <taxon>Heleneionescovirinae</taxon>
        <taxon>Kenyattavirus</taxon>
        <taxon>Kenyattavirus kv136</taxon>
    </lineage>
</organism>
<protein>
    <submittedName>
        <fullName evidence="1">Uncharacterized protein</fullName>
    </submittedName>
</protein>
<evidence type="ECO:0000313" key="2">
    <source>
        <dbReference type="Proteomes" id="UP000274199"/>
    </source>
</evidence>
<reference evidence="1 2" key="1">
    <citation type="submission" date="2018-09" db="EMBL/GenBank/DDBJ databases">
        <title>Comparative Genomic Analysis of Eight Novel Haloalkaliphilic Bacteriophages from Lake Elmenteita, Kenya.</title>
        <authorList>
            <person name="Akhwale J.K."/>
        </authorList>
    </citation>
    <scope>NUCLEOTIDE SEQUENCE [LARGE SCALE GENOMIC DNA]</scope>
</reference>
<keyword evidence="2" id="KW-1185">Reference proteome</keyword>
<dbReference type="EMBL" id="MH884508">
    <property type="protein sequence ID" value="AYP68212.1"/>
    <property type="molecule type" value="Genomic_DNA"/>
</dbReference>
<name>A0A3G3BVD3_9CAUD</name>
<dbReference type="Proteomes" id="UP000274199">
    <property type="component" value="Segment"/>
</dbReference>
<evidence type="ECO:0000313" key="1">
    <source>
        <dbReference type="EMBL" id="AYP68212.1"/>
    </source>
</evidence>
<gene>
    <name evidence="1" type="ORF">vBBcoS136_00080</name>
</gene>
<accession>A0A3G3BVD3</accession>
<sequence>MILIFTFYILTGLGMYVYSVIKSWEFTGNWYFDIEDGQVGICKIPKWIIFWLEWIIKKVKR</sequence>